<dbReference type="GO" id="GO:0046872">
    <property type="term" value="F:metal ion binding"/>
    <property type="evidence" value="ECO:0007669"/>
    <property type="project" value="UniProtKB-UniRule"/>
</dbReference>
<proteinExistence type="inferred from homology"/>
<protein>
    <recommendedName>
        <fullName evidence="2 10">FAD:protein FMN transferase</fullName>
        <ecNumber evidence="1 10">2.7.1.180</ecNumber>
    </recommendedName>
    <alternativeName>
        <fullName evidence="8 10">Flavin transferase</fullName>
    </alternativeName>
</protein>
<name>A0A7X0UDM9_9BURK</name>
<dbReference type="Proteomes" id="UP000575083">
    <property type="component" value="Unassembled WGS sequence"/>
</dbReference>
<dbReference type="Pfam" id="PF02424">
    <property type="entry name" value="ApbE"/>
    <property type="match status" value="1"/>
</dbReference>
<evidence type="ECO:0000256" key="6">
    <source>
        <dbReference type="ARBA" id="ARBA00022827"/>
    </source>
</evidence>
<keyword evidence="13" id="KW-1185">Reference proteome</keyword>
<keyword evidence="12" id="KW-0449">Lipoprotein</keyword>
<evidence type="ECO:0000256" key="9">
    <source>
        <dbReference type="ARBA" id="ARBA00048540"/>
    </source>
</evidence>
<sequence>MKVHYGPGFGRAAAGAAPLAARVSFGGVGHAAPHAPVRAADSTALQTLAGEAMGTTWSVRLHNPQFAPLAPVRAAIEAALALVVRQMSNWEPDSEVSRFNRAPAGGWHTLSPEFFAVLQAARQWAQASGGAFDVGVGALVDRWGFGPRPDSHADHAAPAAMPSAQELQALRPGAGLVLRNDAMQVLQPGGLQLDLSGIAKGYSVDLVVQALQAQGWTDFLAEVGGELRASGTRPGGQAWRVAVAGGEGALPLVGMAIATSGDHWHAFEHAGRRYSHTIDPRTGEPVAHALASVTVLHAECMHADALATVLTVLGPVDGLAFATGQGVAALLCERTDQGVQWTATPAWRERFPEF</sequence>
<feature type="binding site" evidence="11">
    <location>
        <position position="197"/>
    </location>
    <ligand>
        <name>Mg(2+)</name>
        <dbReference type="ChEBI" id="CHEBI:18420"/>
    </ligand>
</feature>
<comment type="cofactor">
    <cofactor evidence="11">
        <name>Mg(2+)</name>
        <dbReference type="ChEBI" id="CHEBI:18420"/>
    </cofactor>
    <cofactor evidence="11">
        <name>Mn(2+)</name>
        <dbReference type="ChEBI" id="CHEBI:29035"/>
    </cofactor>
    <text evidence="11">Magnesium. Can also use manganese.</text>
</comment>
<organism evidence="12 13">
    <name type="scientific">Acidovorax soli</name>
    <dbReference type="NCBI Taxonomy" id="592050"/>
    <lineage>
        <taxon>Bacteria</taxon>
        <taxon>Pseudomonadati</taxon>
        <taxon>Pseudomonadota</taxon>
        <taxon>Betaproteobacteria</taxon>
        <taxon>Burkholderiales</taxon>
        <taxon>Comamonadaceae</taxon>
        <taxon>Acidovorax</taxon>
    </lineage>
</organism>
<dbReference type="InterPro" id="IPR024932">
    <property type="entry name" value="ApbE"/>
</dbReference>
<dbReference type="PANTHER" id="PTHR30040:SF2">
    <property type="entry name" value="FAD:PROTEIN FMN TRANSFERASE"/>
    <property type="match status" value="1"/>
</dbReference>
<comment type="caution">
    <text evidence="12">The sequence shown here is derived from an EMBL/GenBank/DDBJ whole genome shotgun (WGS) entry which is preliminary data.</text>
</comment>
<evidence type="ECO:0000256" key="7">
    <source>
        <dbReference type="ARBA" id="ARBA00022842"/>
    </source>
</evidence>
<evidence type="ECO:0000256" key="11">
    <source>
        <dbReference type="PIRSR" id="PIRSR006268-2"/>
    </source>
</evidence>
<dbReference type="InterPro" id="IPR003374">
    <property type="entry name" value="ApbE-like_sf"/>
</dbReference>
<keyword evidence="6 10" id="KW-0274">FAD</keyword>
<dbReference type="RefSeq" id="WP_184866224.1">
    <property type="nucleotide sequence ID" value="NZ_JACHLK010000036.1"/>
</dbReference>
<dbReference type="Gene3D" id="3.10.520.10">
    <property type="entry name" value="ApbE-like domains"/>
    <property type="match status" value="1"/>
</dbReference>
<evidence type="ECO:0000256" key="10">
    <source>
        <dbReference type="PIRNR" id="PIRNR006268"/>
    </source>
</evidence>
<dbReference type="EMBL" id="JACHLK010000036">
    <property type="protein sequence ID" value="MBB6564313.1"/>
    <property type="molecule type" value="Genomic_DNA"/>
</dbReference>
<comment type="similarity">
    <text evidence="10">Belongs to the ApbE family.</text>
</comment>
<dbReference type="EC" id="2.7.1.180" evidence="1 10"/>
<dbReference type="PIRSF" id="PIRSF006268">
    <property type="entry name" value="ApbE"/>
    <property type="match status" value="1"/>
</dbReference>
<feature type="binding site" evidence="11">
    <location>
        <position position="308"/>
    </location>
    <ligand>
        <name>Mg(2+)</name>
        <dbReference type="ChEBI" id="CHEBI:18420"/>
    </ligand>
</feature>
<keyword evidence="3 10" id="KW-0285">Flavoprotein</keyword>
<keyword evidence="7 10" id="KW-0460">Magnesium</keyword>
<evidence type="ECO:0000313" key="13">
    <source>
        <dbReference type="Proteomes" id="UP000575083"/>
    </source>
</evidence>
<reference evidence="12 13" key="1">
    <citation type="submission" date="2020-08" db="EMBL/GenBank/DDBJ databases">
        <title>Functional genomics of gut bacteria from endangered species of beetles.</title>
        <authorList>
            <person name="Carlos-Shanley C."/>
        </authorList>
    </citation>
    <scope>NUCLEOTIDE SEQUENCE [LARGE SCALE GENOMIC DNA]</scope>
    <source>
        <strain evidence="12 13">S00198</strain>
    </source>
</reference>
<feature type="binding site" evidence="11">
    <location>
        <position position="304"/>
    </location>
    <ligand>
        <name>Mg(2+)</name>
        <dbReference type="ChEBI" id="CHEBI:18420"/>
    </ligand>
</feature>
<evidence type="ECO:0000256" key="2">
    <source>
        <dbReference type="ARBA" id="ARBA00016337"/>
    </source>
</evidence>
<dbReference type="PANTHER" id="PTHR30040">
    <property type="entry name" value="THIAMINE BIOSYNTHESIS LIPOPROTEIN APBE"/>
    <property type="match status" value="1"/>
</dbReference>
<comment type="catalytic activity">
    <reaction evidence="9 10">
        <text>L-threonyl-[protein] + FAD = FMN-L-threonyl-[protein] + AMP + H(+)</text>
        <dbReference type="Rhea" id="RHEA:36847"/>
        <dbReference type="Rhea" id="RHEA-COMP:11060"/>
        <dbReference type="Rhea" id="RHEA-COMP:11061"/>
        <dbReference type="ChEBI" id="CHEBI:15378"/>
        <dbReference type="ChEBI" id="CHEBI:30013"/>
        <dbReference type="ChEBI" id="CHEBI:57692"/>
        <dbReference type="ChEBI" id="CHEBI:74257"/>
        <dbReference type="ChEBI" id="CHEBI:456215"/>
        <dbReference type="EC" id="2.7.1.180"/>
    </reaction>
</comment>
<evidence type="ECO:0000256" key="1">
    <source>
        <dbReference type="ARBA" id="ARBA00011955"/>
    </source>
</evidence>
<keyword evidence="5 10" id="KW-0479">Metal-binding</keyword>
<accession>A0A7X0UDM9</accession>
<dbReference type="GO" id="GO:0016740">
    <property type="term" value="F:transferase activity"/>
    <property type="evidence" value="ECO:0007669"/>
    <property type="project" value="UniProtKB-UniRule"/>
</dbReference>
<dbReference type="SUPFAM" id="SSF143631">
    <property type="entry name" value="ApbE-like"/>
    <property type="match status" value="1"/>
</dbReference>
<evidence type="ECO:0000256" key="3">
    <source>
        <dbReference type="ARBA" id="ARBA00022630"/>
    </source>
</evidence>
<gene>
    <name evidence="12" type="ORF">HNP48_007040</name>
</gene>
<evidence type="ECO:0000256" key="5">
    <source>
        <dbReference type="ARBA" id="ARBA00022723"/>
    </source>
</evidence>
<evidence type="ECO:0000256" key="4">
    <source>
        <dbReference type="ARBA" id="ARBA00022679"/>
    </source>
</evidence>
<keyword evidence="4 10" id="KW-0808">Transferase</keyword>
<evidence type="ECO:0000313" key="12">
    <source>
        <dbReference type="EMBL" id="MBB6564313.1"/>
    </source>
</evidence>
<evidence type="ECO:0000256" key="8">
    <source>
        <dbReference type="ARBA" id="ARBA00031306"/>
    </source>
</evidence>
<dbReference type="AlphaFoldDB" id="A0A7X0UDM9"/>